<dbReference type="GO" id="GO:0030490">
    <property type="term" value="P:maturation of SSU-rRNA"/>
    <property type="evidence" value="ECO:0007669"/>
    <property type="project" value="UniProtKB-UniRule"/>
</dbReference>
<reference evidence="4 5" key="1">
    <citation type="submission" date="2017-08" db="EMBL/GenBank/DDBJ databases">
        <title>Infants hospitalized years apart are colonized by the same room-sourced microbial strains.</title>
        <authorList>
            <person name="Brooks B."/>
            <person name="Olm M.R."/>
            <person name="Firek B.A."/>
            <person name="Baker R."/>
            <person name="Thomas B.C."/>
            <person name="Morowitz M.J."/>
            <person name="Banfield J.F."/>
        </authorList>
    </citation>
    <scope>NUCLEOTIDE SEQUENCE [LARGE SCALE GENOMIC DNA]</scope>
    <source>
        <strain evidence="4">S2_005_001_R2_27</strain>
    </source>
</reference>
<protein>
    <recommendedName>
        <fullName evidence="2">Ribosome-binding factor A</fullName>
    </recommendedName>
</protein>
<evidence type="ECO:0000256" key="1">
    <source>
        <dbReference type="ARBA" id="ARBA00022517"/>
    </source>
</evidence>
<evidence type="ECO:0000256" key="3">
    <source>
        <dbReference type="SAM" id="MobiDB-lite"/>
    </source>
</evidence>
<dbReference type="InterPro" id="IPR020053">
    <property type="entry name" value="Ribosome-bd_factorA_CS"/>
</dbReference>
<dbReference type="InterPro" id="IPR015946">
    <property type="entry name" value="KH_dom-like_a/b"/>
</dbReference>
<dbReference type="GO" id="GO:0043024">
    <property type="term" value="F:ribosomal small subunit binding"/>
    <property type="evidence" value="ECO:0007669"/>
    <property type="project" value="TreeGrafter"/>
</dbReference>
<comment type="subcellular location">
    <subcellularLocation>
        <location evidence="2">Cytoplasm</location>
    </subcellularLocation>
</comment>
<comment type="subunit">
    <text evidence="2">Monomer. Binds 30S ribosomal subunits, but not 50S ribosomal subunits or 70S ribosomes.</text>
</comment>
<organism evidence="4 5">
    <name type="scientific">Ancylobacter novellus</name>
    <name type="common">Thiobacillus novellus</name>
    <dbReference type="NCBI Taxonomy" id="921"/>
    <lineage>
        <taxon>Bacteria</taxon>
        <taxon>Pseudomonadati</taxon>
        <taxon>Pseudomonadota</taxon>
        <taxon>Alphaproteobacteria</taxon>
        <taxon>Hyphomicrobiales</taxon>
        <taxon>Xanthobacteraceae</taxon>
        <taxon>Ancylobacter</taxon>
    </lineage>
</organism>
<dbReference type="HAMAP" id="MF_00003">
    <property type="entry name" value="RbfA"/>
    <property type="match status" value="1"/>
</dbReference>
<dbReference type="SUPFAM" id="SSF89919">
    <property type="entry name" value="Ribosome-binding factor A, RbfA"/>
    <property type="match status" value="1"/>
</dbReference>
<dbReference type="PANTHER" id="PTHR33515:SF1">
    <property type="entry name" value="RIBOSOME-BINDING FACTOR A, CHLOROPLASTIC-RELATED"/>
    <property type="match status" value="1"/>
</dbReference>
<proteinExistence type="inferred from homology"/>
<dbReference type="AlphaFoldDB" id="A0A2W5R6V6"/>
<dbReference type="NCBIfam" id="TIGR00082">
    <property type="entry name" value="rbfA"/>
    <property type="match status" value="1"/>
</dbReference>
<dbReference type="Proteomes" id="UP000248887">
    <property type="component" value="Unassembled WGS sequence"/>
</dbReference>
<dbReference type="InterPro" id="IPR023799">
    <property type="entry name" value="RbfA_dom_sf"/>
</dbReference>
<evidence type="ECO:0000313" key="4">
    <source>
        <dbReference type="EMBL" id="PZQ84762.1"/>
    </source>
</evidence>
<name>A0A2W5R6V6_ANCNO</name>
<dbReference type="PANTHER" id="PTHR33515">
    <property type="entry name" value="RIBOSOME-BINDING FACTOR A, CHLOROPLASTIC-RELATED"/>
    <property type="match status" value="1"/>
</dbReference>
<feature type="region of interest" description="Disordered" evidence="3">
    <location>
        <begin position="126"/>
        <end position="145"/>
    </location>
</feature>
<evidence type="ECO:0000313" key="5">
    <source>
        <dbReference type="Proteomes" id="UP000248887"/>
    </source>
</evidence>
<gene>
    <name evidence="2" type="primary">rbfA</name>
    <name evidence="4" type="ORF">DI549_03955</name>
</gene>
<keyword evidence="2" id="KW-0963">Cytoplasm</keyword>
<comment type="caution">
    <text evidence="4">The sequence shown here is derived from an EMBL/GenBank/DDBJ whole genome shotgun (WGS) entry which is preliminary data.</text>
</comment>
<keyword evidence="1 2" id="KW-0690">Ribosome biogenesis</keyword>
<dbReference type="NCBIfam" id="NF001802">
    <property type="entry name" value="PRK00521.2-5"/>
    <property type="match status" value="1"/>
</dbReference>
<comment type="function">
    <text evidence="2">One of several proteins that assist in the late maturation steps of the functional core of the 30S ribosomal subunit. Associates with free 30S ribosomal subunits (but not with 30S subunits that are part of 70S ribosomes or polysomes). Required for efficient processing of 16S rRNA. May interact with the 5'-terminal helix region of 16S rRNA.</text>
</comment>
<dbReference type="GO" id="GO:0005829">
    <property type="term" value="C:cytosol"/>
    <property type="evidence" value="ECO:0007669"/>
    <property type="project" value="TreeGrafter"/>
</dbReference>
<evidence type="ECO:0000256" key="2">
    <source>
        <dbReference type="HAMAP-Rule" id="MF_00003"/>
    </source>
</evidence>
<dbReference type="EMBL" id="QFQD01000007">
    <property type="protein sequence ID" value="PZQ84762.1"/>
    <property type="molecule type" value="Genomic_DNA"/>
</dbReference>
<dbReference type="InterPro" id="IPR000238">
    <property type="entry name" value="RbfA"/>
</dbReference>
<accession>A0A2W5R6V6</accession>
<comment type="similarity">
    <text evidence="2">Belongs to the RbfA family.</text>
</comment>
<dbReference type="Pfam" id="PF02033">
    <property type="entry name" value="RBFA"/>
    <property type="match status" value="1"/>
</dbReference>
<sequence>MKNKASSGAGPSQRQLRVGELVRHALSQILARGDMADPALTKVLITVPEVRMSPDLKIATCYVMPLGGKDPKAAIAALATNAKPLRGEIGRRVELKFVPELRFRIDTSFEEGDRIDALLRLPQVQRDLDKADPADDQHNDQEDEK</sequence>
<dbReference type="Gene3D" id="3.30.300.20">
    <property type="match status" value="1"/>
</dbReference>
<dbReference type="PROSITE" id="PS01319">
    <property type="entry name" value="RBFA"/>
    <property type="match status" value="1"/>
</dbReference>